<dbReference type="PROSITE" id="PS01136">
    <property type="entry name" value="UPF0034"/>
    <property type="match status" value="1"/>
</dbReference>
<evidence type="ECO:0000256" key="4">
    <source>
        <dbReference type="ARBA" id="ARBA00022694"/>
    </source>
</evidence>
<keyword evidence="4" id="KW-0819">tRNA processing</keyword>
<proteinExistence type="predicted"/>
<evidence type="ECO:0000313" key="8">
    <source>
        <dbReference type="Proteomes" id="UP000828390"/>
    </source>
</evidence>
<dbReference type="AlphaFoldDB" id="A0A9D4E5S3"/>
<dbReference type="PANTHER" id="PTHR45936:SF1">
    <property type="entry name" value="TRNA-DIHYDROURIDINE(20) SYNTHASE [NAD(P)+]-LIKE"/>
    <property type="match status" value="1"/>
</dbReference>
<dbReference type="InterPro" id="IPR013785">
    <property type="entry name" value="Aldolase_TIM"/>
</dbReference>
<evidence type="ECO:0000256" key="1">
    <source>
        <dbReference type="ARBA" id="ARBA00001917"/>
    </source>
</evidence>
<comment type="cofactor">
    <cofactor evidence="1">
        <name>FMN</name>
        <dbReference type="ChEBI" id="CHEBI:58210"/>
    </cofactor>
</comment>
<reference evidence="7" key="2">
    <citation type="submission" date="2020-11" db="EMBL/GenBank/DDBJ databases">
        <authorList>
            <person name="McCartney M.A."/>
            <person name="Auch B."/>
            <person name="Kono T."/>
            <person name="Mallez S."/>
            <person name="Becker A."/>
            <person name="Gohl D.M."/>
            <person name="Silverstein K.A.T."/>
            <person name="Koren S."/>
            <person name="Bechman K.B."/>
            <person name="Herman A."/>
            <person name="Abrahante J.E."/>
            <person name="Garbe J."/>
        </authorList>
    </citation>
    <scope>NUCLEOTIDE SEQUENCE</scope>
    <source>
        <strain evidence="7">Duluth1</strain>
        <tissue evidence="7">Whole animal</tissue>
    </source>
</reference>
<evidence type="ECO:0000313" key="7">
    <source>
        <dbReference type="EMBL" id="KAH3774399.1"/>
    </source>
</evidence>
<dbReference type="InterPro" id="IPR018517">
    <property type="entry name" value="tRNA_hU_synthase_CS"/>
</dbReference>
<dbReference type="InterPro" id="IPR035587">
    <property type="entry name" value="DUS-like_FMN-bd"/>
</dbReference>
<gene>
    <name evidence="7" type="ORF">DPMN_175781</name>
</gene>
<dbReference type="EMBL" id="JAIWYP010000009">
    <property type="protein sequence ID" value="KAH3774399.1"/>
    <property type="molecule type" value="Genomic_DNA"/>
</dbReference>
<sequence length="59" mass="6257">MGTANAQTALNAAKKIEQDVSAIDINMGCPKEFSIKGGMGAALLKKPETIKEVSTIYQM</sequence>
<evidence type="ECO:0000256" key="3">
    <source>
        <dbReference type="ARBA" id="ARBA00022643"/>
    </source>
</evidence>
<evidence type="ECO:0000256" key="2">
    <source>
        <dbReference type="ARBA" id="ARBA00022630"/>
    </source>
</evidence>
<dbReference type="GO" id="GO:0005737">
    <property type="term" value="C:cytoplasm"/>
    <property type="evidence" value="ECO:0007669"/>
    <property type="project" value="TreeGrafter"/>
</dbReference>
<accession>A0A9D4E5S3</accession>
<evidence type="ECO:0000256" key="5">
    <source>
        <dbReference type="ARBA" id="ARBA00023002"/>
    </source>
</evidence>
<dbReference type="GO" id="GO:0017150">
    <property type="term" value="F:tRNA dihydrouridine synthase activity"/>
    <property type="evidence" value="ECO:0007669"/>
    <property type="project" value="InterPro"/>
</dbReference>
<name>A0A9D4E5S3_DREPO</name>
<organism evidence="7 8">
    <name type="scientific">Dreissena polymorpha</name>
    <name type="common">Zebra mussel</name>
    <name type="synonym">Mytilus polymorpha</name>
    <dbReference type="NCBI Taxonomy" id="45954"/>
    <lineage>
        <taxon>Eukaryota</taxon>
        <taxon>Metazoa</taxon>
        <taxon>Spiralia</taxon>
        <taxon>Lophotrochozoa</taxon>
        <taxon>Mollusca</taxon>
        <taxon>Bivalvia</taxon>
        <taxon>Autobranchia</taxon>
        <taxon>Heteroconchia</taxon>
        <taxon>Euheterodonta</taxon>
        <taxon>Imparidentia</taxon>
        <taxon>Neoheterodontei</taxon>
        <taxon>Myida</taxon>
        <taxon>Dreissenoidea</taxon>
        <taxon>Dreissenidae</taxon>
        <taxon>Dreissena</taxon>
    </lineage>
</organism>
<protein>
    <recommendedName>
        <fullName evidence="6">DUS-like FMN-binding domain-containing protein</fullName>
    </recommendedName>
</protein>
<dbReference type="InterPro" id="IPR052582">
    <property type="entry name" value="tRNA-DUS-like"/>
</dbReference>
<comment type="caution">
    <text evidence="7">The sequence shown here is derived from an EMBL/GenBank/DDBJ whole genome shotgun (WGS) entry which is preliminary data.</text>
</comment>
<keyword evidence="5" id="KW-0560">Oxidoreductase</keyword>
<dbReference type="Proteomes" id="UP000828390">
    <property type="component" value="Unassembled WGS sequence"/>
</dbReference>
<keyword evidence="3" id="KW-0288">FMN</keyword>
<dbReference type="PANTHER" id="PTHR45936">
    <property type="entry name" value="TRNA-DIHYDROURIDINE(20) SYNTHASE [NAD(P)+]-LIKE"/>
    <property type="match status" value="1"/>
</dbReference>
<feature type="domain" description="DUS-like FMN-binding" evidence="6">
    <location>
        <begin position="2"/>
        <end position="53"/>
    </location>
</feature>
<keyword evidence="2" id="KW-0285">Flavoprotein</keyword>
<dbReference type="GO" id="GO:0050660">
    <property type="term" value="F:flavin adenine dinucleotide binding"/>
    <property type="evidence" value="ECO:0007669"/>
    <property type="project" value="InterPro"/>
</dbReference>
<dbReference type="SUPFAM" id="SSF51395">
    <property type="entry name" value="FMN-linked oxidoreductases"/>
    <property type="match status" value="1"/>
</dbReference>
<reference evidence="7" key="1">
    <citation type="journal article" date="2019" name="bioRxiv">
        <title>The Genome of the Zebra Mussel, Dreissena polymorpha: A Resource for Invasive Species Research.</title>
        <authorList>
            <person name="McCartney M.A."/>
            <person name="Auch B."/>
            <person name="Kono T."/>
            <person name="Mallez S."/>
            <person name="Zhang Y."/>
            <person name="Obille A."/>
            <person name="Becker A."/>
            <person name="Abrahante J.E."/>
            <person name="Garbe J."/>
            <person name="Badalamenti J.P."/>
            <person name="Herman A."/>
            <person name="Mangelson H."/>
            <person name="Liachko I."/>
            <person name="Sullivan S."/>
            <person name="Sone E.D."/>
            <person name="Koren S."/>
            <person name="Silverstein K.A.T."/>
            <person name="Beckman K.B."/>
            <person name="Gohl D.M."/>
        </authorList>
    </citation>
    <scope>NUCLEOTIDE SEQUENCE</scope>
    <source>
        <strain evidence="7">Duluth1</strain>
        <tissue evidence="7">Whole animal</tissue>
    </source>
</reference>
<evidence type="ECO:0000259" key="6">
    <source>
        <dbReference type="Pfam" id="PF01207"/>
    </source>
</evidence>
<keyword evidence="8" id="KW-1185">Reference proteome</keyword>
<dbReference type="Pfam" id="PF01207">
    <property type="entry name" value="Dus"/>
    <property type="match status" value="1"/>
</dbReference>
<dbReference type="Gene3D" id="3.20.20.70">
    <property type="entry name" value="Aldolase class I"/>
    <property type="match status" value="1"/>
</dbReference>